<comment type="similarity">
    <text evidence="1 3">Belongs to the thiolase-like superfamily. Beta-ketoacyl-ACP synthases family.</text>
</comment>
<evidence type="ECO:0000313" key="6">
    <source>
        <dbReference type="Proteomes" id="UP000182124"/>
    </source>
</evidence>
<feature type="domain" description="Ketosynthase family 3 (KS3)" evidence="4">
    <location>
        <begin position="1"/>
        <end position="383"/>
    </location>
</feature>
<evidence type="ECO:0000259" key="4">
    <source>
        <dbReference type="PROSITE" id="PS52004"/>
    </source>
</evidence>
<dbReference type="PROSITE" id="PS52004">
    <property type="entry name" value="KS3_2"/>
    <property type="match status" value="1"/>
</dbReference>
<dbReference type="InterPro" id="IPR014030">
    <property type="entry name" value="Ketoacyl_synth_N"/>
</dbReference>
<organism evidence="5 6">
    <name type="scientific">Flavobacterium saliperosum</name>
    <dbReference type="NCBI Taxonomy" id="329186"/>
    <lineage>
        <taxon>Bacteria</taxon>
        <taxon>Pseudomonadati</taxon>
        <taxon>Bacteroidota</taxon>
        <taxon>Flavobacteriia</taxon>
        <taxon>Flavobacteriales</taxon>
        <taxon>Flavobacteriaceae</taxon>
        <taxon>Flavobacterium</taxon>
    </lineage>
</organism>
<dbReference type="eggNOG" id="COG0304">
    <property type="taxonomic scope" value="Bacteria"/>
</dbReference>
<dbReference type="Proteomes" id="UP000182124">
    <property type="component" value="Unassembled WGS sequence"/>
</dbReference>
<evidence type="ECO:0000256" key="3">
    <source>
        <dbReference type="RuleBase" id="RU003694"/>
    </source>
</evidence>
<dbReference type="EMBL" id="FMTY01000001">
    <property type="protein sequence ID" value="SCX03406.1"/>
    <property type="molecule type" value="Genomic_DNA"/>
</dbReference>
<evidence type="ECO:0000256" key="1">
    <source>
        <dbReference type="ARBA" id="ARBA00008467"/>
    </source>
</evidence>
<dbReference type="InterPro" id="IPR016039">
    <property type="entry name" value="Thiolase-like"/>
</dbReference>
<dbReference type="SUPFAM" id="SSF53901">
    <property type="entry name" value="Thiolase-like"/>
    <property type="match status" value="1"/>
</dbReference>
<proteinExistence type="inferred from homology"/>
<reference evidence="5 6" key="1">
    <citation type="submission" date="2016-10" db="EMBL/GenBank/DDBJ databases">
        <authorList>
            <person name="de Groot N.N."/>
        </authorList>
    </citation>
    <scope>NUCLEOTIDE SEQUENCE [LARGE SCALE GENOMIC DNA]</scope>
    <source>
        <strain evidence="5 6">CGMCC 1.3801</strain>
    </source>
</reference>
<dbReference type="Gene3D" id="3.40.47.10">
    <property type="match status" value="1"/>
</dbReference>
<dbReference type="PANTHER" id="PTHR11712">
    <property type="entry name" value="POLYKETIDE SYNTHASE-RELATED"/>
    <property type="match status" value="1"/>
</dbReference>
<dbReference type="Pfam" id="PF02801">
    <property type="entry name" value="Ketoacyl-synt_C"/>
    <property type="match status" value="1"/>
</dbReference>
<dbReference type="STRING" id="329186.SAMN02927925_00672"/>
<dbReference type="PANTHER" id="PTHR11712:SF336">
    <property type="entry name" value="3-OXOACYL-[ACYL-CARRIER-PROTEIN] SYNTHASE, MITOCHONDRIAL"/>
    <property type="match status" value="1"/>
</dbReference>
<sequence>MKPIAITALASFSSLGSQPESIWEEYLKPTSLIAERQIGSYRVPVASLPTSLQQMVVDLKASDNKYKSLDSSVLYAMLASRSAIRQAGWTEDDIFGINIGSSRGATELFENYHEEFVTTGKTSTLASPTTTMGNISSWVAHDLKATGPEISHSITCSTALHALLNGVAWLRAGMADKFLIGGSEAPLTPFTIAQMQALKIYSNDQSAFPCKAFDLDKEKNTMVLGEGAGVICLEMGRYDKALAYVEGIGYATDILEHGISISTEADCFKKSMKMAIGEIPLTEIDAIVMHAPGTIKGDLSEYKAIQNVFGDNLPMLTTNKWKIGHTFGSSGILSLEMAVLMLQRQQFIAVPFAKSQAQRKTIRRVLVNAVGFGGNAVSVLVGLP</sequence>
<protein>
    <submittedName>
        <fullName evidence="5">3-oxoacyl-(Acyl-carrier-protein) synthase</fullName>
    </submittedName>
</protein>
<accession>A0A1G4V9Q5</accession>
<name>A0A1G4V9Q5_9FLAO</name>
<dbReference type="InterPro" id="IPR014031">
    <property type="entry name" value="Ketoacyl_synth_C"/>
</dbReference>
<dbReference type="AlphaFoldDB" id="A0A1G4V9Q5"/>
<evidence type="ECO:0000313" key="5">
    <source>
        <dbReference type="EMBL" id="SCX03406.1"/>
    </source>
</evidence>
<dbReference type="InterPro" id="IPR020841">
    <property type="entry name" value="PKS_Beta-ketoAc_synthase_dom"/>
</dbReference>
<dbReference type="InterPro" id="IPR000794">
    <property type="entry name" value="Beta-ketoacyl_synthase"/>
</dbReference>
<gene>
    <name evidence="5" type="ORF">SAMN02927925_00672</name>
</gene>
<dbReference type="GO" id="GO:0004315">
    <property type="term" value="F:3-oxoacyl-[acyl-carrier-protein] synthase activity"/>
    <property type="evidence" value="ECO:0007669"/>
    <property type="project" value="TreeGrafter"/>
</dbReference>
<dbReference type="Pfam" id="PF00109">
    <property type="entry name" value="ketoacyl-synt"/>
    <property type="match status" value="1"/>
</dbReference>
<dbReference type="SMART" id="SM00825">
    <property type="entry name" value="PKS_KS"/>
    <property type="match status" value="1"/>
</dbReference>
<dbReference type="GO" id="GO:0006633">
    <property type="term" value="P:fatty acid biosynthetic process"/>
    <property type="evidence" value="ECO:0007669"/>
    <property type="project" value="TreeGrafter"/>
</dbReference>
<keyword evidence="2 3" id="KW-0808">Transferase</keyword>
<evidence type="ECO:0000256" key="2">
    <source>
        <dbReference type="ARBA" id="ARBA00022679"/>
    </source>
</evidence>